<dbReference type="InterPro" id="IPR014721">
    <property type="entry name" value="Ribsml_uS5_D2-typ_fold_subgr"/>
</dbReference>
<reference evidence="3 4" key="1">
    <citation type="submission" date="2017-10" db="EMBL/GenBank/DDBJ databases">
        <title>Sequencing the genomes of 1000 actinobacteria strains.</title>
        <authorList>
            <person name="Klenk H.-P."/>
        </authorList>
    </citation>
    <scope>NUCLEOTIDE SEQUENCE [LARGE SCALE GENOMIC DNA]</scope>
    <source>
        <strain evidence="3 4">DSM 21798</strain>
    </source>
</reference>
<dbReference type="AlphaFoldDB" id="A0A2A9DYS1"/>
<sequence length="512" mass="53519">MAVARTWAIALIGLDGTLIEVEADISAQLPAFVLIGLGDRSVREAEGRVRQAASNSGCRLAPHHITVNLSPASLPKHGAAFDLAIALACLAADATIDRDSVERVVHIGELGLDGRLRPTAGVLPAVRSAVREGRPVVMVPTANADEARLVPGATIVPVASLRDAAIYHGADLDAHVVEPIEGAAQPAAPTDNLDIGDVIGQAEAVDALVTAAAGGHHLMMLGPPGAGKTMIAERLPGILPDLTVDEALEAASVRSLAGEAIGSQLRVRPSYESPHHTATTASIIGGGSGTIRPGAAARAVNGVLFLDEAPEFQRTVLDALRQPLESGVITIHRANAVAQFPGRFQLVIAANPCPCGLYGSAEGTCTCPPAAIRRYLGRLSGPLRDRVDNHLNVPRVSAAHLRVAEASSASRPRSSEARVRVSEARAKAADRLRATPWTRNAEVTGAWLRGEGALSRHATATIDRALERGSLTMRGYDRVLRVAWTVCDLAGSPHPTAEHVGKALYLRKGMTT</sequence>
<dbReference type="InterPro" id="IPR004482">
    <property type="entry name" value="Mg_chelat-rel"/>
</dbReference>
<dbReference type="GO" id="GO:0005524">
    <property type="term" value="F:ATP binding"/>
    <property type="evidence" value="ECO:0007669"/>
    <property type="project" value="InterPro"/>
</dbReference>
<dbReference type="Pfam" id="PF13335">
    <property type="entry name" value="Mg_chelatase_C"/>
    <property type="match status" value="1"/>
</dbReference>
<dbReference type="InterPro" id="IPR020568">
    <property type="entry name" value="Ribosomal_Su5_D2-typ_SF"/>
</dbReference>
<dbReference type="PANTHER" id="PTHR32039">
    <property type="entry name" value="MAGNESIUM-CHELATASE SUBUNIT CHLI"/>
    <property type="match status" value="1"/>
</dbReference>
<dbReference type="SUPFAM" id="SSF54211">
    <property type="entry name" value="Ribosomal protein S5 domain 2-like"/>
    <property type="match status" value="1"/>
</dbReference>
<dbReference type="InterPro" id="IPR000523">
    <property type="entry name" value="Mg_chelatse_chII-like_cat_dom"/>
</dbReference>
<organism evidence="3 4">
    <name type="scientific">Paramicrobacterium agarici</name>
    <dbReference type="NCBI Taxonomy" id="630514"/>
    <lineage>
        <taxon>Bacteria</taxon>
        <taxon>Bacillati</taxon>
        <taxon>Actinomycetota</taxon>
        <taxon>Actinomycetes</taxon>
        <taxon>Micrococcales</taxon>
        <taxon>Microbacteriaceae</taxon>
        <taxon>Paramicrobacterium</taxon>
    </lineage>
</organism>
<accession>A0A2A9DYS1</accession>
<name>A0A2A9DYS1_9MICO</name>
<gene>
    <name evidence="3" type="ORF">ATJ78_2486</name>
</gene>
<dbReference type="Pfam" id="PF01078">
    <property type="entry name" value="Mg_chelatase"/>
    <property type="match status" value="1"/>
</dbReference>
<dbReference type="SMART" id="SM00382">
    <property type="entry name" value="AAA"/>
    <property type="match status" value="1"/>
</dbReference>
<dbReference type="InterPro" id="IPR045006">
    <property type="entry name" value="CHLI-like"/>
</dbReference>
<dbReference type="Proteomes" id="UP000221369">
    <property type="component" value="Unassembled WGS sequence"/>
</dbReference>
<keyword evidence="4" id="KW-1185">Reference proteome</keyword>
<dbReference type="EMBL" id="PDJE01000001">
    <property type="protein sequence ID" value="PFG31516.1"/>
    <property type="molecule type" value="Genomic_DNA"/>
</dbReference>
<dbReference type="SUPFAM" id="SSF52540">
    <property type="entry name" value="P-loop containing nucleoside triphosphate hydrolases"/>
    <property type="match status" value="1"/>
</dbReference>
<evidence type="ECO:0000259" key="2">
    <source>
        <dbReference type="SMART" id="SM00382"/>
    </source>
</evidence>
<dbReference type="RefSeq" id="WP_098408418.1">
    <property type="nucleotide sequence ID" value="NZ_PDJE01000001.1"/>
</dbReference>
<dbReference type="InterPro" id="IPR027417">
    <property type="entry name" value="P-loop_NTPase"/>
</dbReference>
<evidence type="ECO:0000313" key="4">
    <source>
        <dbReference type="Proteomes" id="UP000221369"/>
    </source>
</evidence>
<dbReference type="CDD" id="cd00009">
    <property type="entry name" value="AAA"/>
    <property type="match status" value="1"/>
</dbReference>
<evidence type="ECO:0000256" key="1">
    <source>
        <dbReference type="ARBA" id="ARBA00006354"/>
    </source>
</evidence>
<dbReference type="Pfam" id="PF13541">
    <property type="entry name" value="ChlI"/>
    <property type="match status" value="1"/>
</dbReference>
<dbReference type="Gene3D" id="3.40.50.300">
    <property type="entry name" value="P-loop containing nucleotide triphosphate hydrolases"/>
    <property type="match status" value="1"/>
</dbReference>
<evidence type="ECO:0000313" key="3">
    <source>
        <dbReference type="EMBL" id="PFG31516.1"/>
    </source>
</evidence>
<comment type="similarity">
    <text evidence="1">Belongs to the Mg-chelatase subunits D/I family. ComM subfamily.</text>
</comment>
<dbReference type="InterPro" id="IPR025158">
    <property type="entry name" value="Mg_chelat-rel_C"/>
</dbReference>
<protein>
    <submittedName>
        <fullName evidence="3">Magnesium chelatase family protein</fullName>
    </submittedName>
</protein>
<dbReference type="PANTHER" id="PTHR32039:SF7">
    <property type="entry name" value="COMPETENCE PROTEIN COMM"/>
    <property type="match status" value="1"/>
</dbReference>
<dbReference type="NCBIfam" id="TIGR00368">
    <property type="entry name" value="YifB family Mg chelatase-like AAA ATPase"/>
    <property type="match status" value="1"/>
</dbReference>
<dbReference type="InterPro" id="IPR003593">
    <property type="entry name" value="AAA+_ATPase"/>
</dbReference>
<feature type="domain" description="AAA+ ATPase" evidence="2">
    <location>
        <begin position="214"/>
        <end position="397"/>
    </location>
</feature>
<comment type="caution">
    <text evidence="3">The sequence shown here is derived from an EMBL/GenBank/DDBJ whole genome shotgun (WGS) entry which is preliminary data.</text>
</comment>
<dbReference type="Gene3D" id="3.30.230.10">
    <property type="match status" value="1"/>
</dbReference>
<proteinExistence type="inferred from homology"/>